<protein>
    <submittedName>
        <fullName evidence="1">Uncharacterized protein</fullName>
    </submittedName>
</protein>
<evidence type="ECO:0000313" key="2">
    <source>
        <dbReference type="Proteomes" id="UP000032142"/>
    </source>
</evidence>
<organism evidence="1 2">
    <name type="scientific">Gossypium arboreum</name>
    <name type="common">Tree cotton</name>
    <name type="synonym">Gossypium nanking</name>
    <dbReference type="NCBI Taxonomy" id="29729"/>
    <lineage>
        <taxon>Eukaryota</taxon>
        <taxon>Viridiplantae</taxon>
        <taxon>Streptophyta</taxon>
        <taxon>Embryophyta</taxon>
        <taxon>Tracheophyta</taxon>
        <taxon>Spermatophyta</taxon>
        <taxon>Magnoliopsida</taxon>
        <taxon>eudicotyledons</taxon>
        <taxon>Gunneridae</taxon>
        <taxon>Pentapetalae</taxon>
        <taxon>rosids</taxon>
        <taxon>malvids</taxon>
        <taxon>Malvales</taxon>
        <taxon>Malvaceae</taxon>
        <taxon>Malvoideae</taxon>
        <taxon>Gossypium</taxon>
    </lineage>
</organism>
<sequence>MSGTWHWLDMCQCKTCLGYGIDTDGRELVEEHSWTMASSKRCTQDRKTFSNLIKVDK</sequence>
<reference evidence="2" key="1">
    <citation type="submission" date="2014-09" db="EMBL/GenBank/DDBJ databases">
        <authorList>
            <person name="Mudge J."/>
            <person name="Ramaraj T."/>
            <person name="Lindquist I.E."/>
            <person name="Bharti A.K."/>
            <person name="Sundararajan A."/>
            <person name="Cameron C.T."/>
            <person name="Woodward J.E."/>
            <person name="May G.D."/>
            <person name="Brubaker C."/>
            <person name="Broadhvest J."/>
            <person name="Wilkins T.A."/>
        </authorList>
    </citation>
    <scope>NUCLEOTIDE SEQUENCE</scope>
    <source>
        <strain evidence="2">cv. AKA8401</strain>
    </source>
</reference>
<evidence type="ECO:0000313" key="1">
    <source>
        <dbReference type="EMBL" id="KHG21506.1"/>
    </source>
</evidence>
<name>A0A0B0PDM2_GOSAR</name>
<proteinExistence type="predicted"/>
<accession>A0A0B0PDM2</accession>
<gene>
    <name evidence="1" type="ORF">F383_28024</name>
</gene>
<dbReference type="Proteomes" id="UP000032142">
    <property type="component" value="Unassembled WGS sequence"/>
</dbReference>
<keyword evidence="2" id="KW-1185">Reference proteome</keyword>
<dbReference type="EMBL" id="KN418776">
    <property type="protein sequence ID" value="KHG21506.1"/>
    <property type="molecule type" value="Genomic_DNA"/>
</dbReference>
<dbReference type="AlphaFoldDB" id="A0A0B0PDM2"/>